<comment type="caution">
    <text evidence="3">The sequence shown here is derived from an EMBL/GenBank/DDBJ whole genome shotgun (WGS) entry which is preliminary data.</text>
</comment>
<dbReference type="InterPro" id="IPR000157">
    <property type="entry name" value="TIR_dom"/>
</dbReference>
<gene>
    <name evidence="3" type="ORF">GCM10009827_004720</name>
</gene>
<dbReference type="EMBL" id="BAAAQD010000001">
    <property type="protein sequence ID" value="GAA1500067.1"/>
    <property type="molecule type" value="Genomic_DNA"/>
</dbReference>
<keyword evidence="4" id="KW-1185">Reference proteome</keyword>
<evidence type="ECO:0000259" key="2">
    <source>
        <dbReference type="PROSITE" id="PS50104"/>
    </source>
</evidence>
<feature type="region of interest" description="Disordered" evidence="1">
    <location>
        <begin position="184"/>
        <end position="209"/>
    </location>
</feature>
<reference evidence="3 4" key="1">
    <citation type="journal article" date="2019" name="Int. J. Syst. Evol. Microbiol.">
        <title>The Global Catalogue of Microorganisms (GCM) 10K type strain sequencing project: providing services to taxonomists for standard genome sequencing and annotation.</title>
        <authorList>
            <consortium name="The Broad Institute Genomics Platform"/>
            <consortium name="The Broad Institute Genome Sequencing Center for Infectious Disease"/>
            <person name="Wu L."/>
            <person name="Ma J."/>
        </authorList>
    </citation>
    <scope>NUCLEOTIDE SEQUENCE [LARGE SCALE GENOMIC DNA]</scope>
    <source>
        <strain evidence="3 4">JCM 15933</strain>
    </source>
</reference>
<dbReference type="Proteomes" id="UP001501470">
    <property type="component" value="Unassembled WGS sequence"/>
</dbReference>
<dbReference type="SMART" id="SM00255">
    <property type="entry name" value="TIR"/>
    <property type="match status" value="1"/>
</dbReference>
<sequence>MNAPGTDAPSTRIFCSYRRADDADLFNGVVRNLVRDLRSYYKADTGQTLEIFLDRDELRWGDDFESAISQAVQDAAFFMPIITANYFESEWCRKEFYGFYSKAQSLGVAELILPVVLAGSHLISSSGSDSIARIIATIQHFDWSDPWQQGADSAAWRTAITRMVQRIRELQDSAEARLTANLLSDSTADSADPTDHQAGGRPAEGARDRETGQVLSEVVVSFADVSKLASDAVALLAAMDEGLRQIPSDSANSRLERARFSADFGPKAVALDRRAADAVGQALDIDVRLRRMYSEASANGRSWGSEDLKREIRQGSQAVGSAMDDLVPVSSAANRLRGPGLKTVSIPVSRLIQSLRDLSLLIDRWETWL</sequence>
<dbReference type="RefSeq" id="WP_344498963.1">
    <property type="nucleotide sequence ID" value="NZ_BAAAQD010000001.1"/>
</dbReference>
<organism evidence="3 4">
    <name type="scientific">Dactylosporangium maewongense</name>
    <dbReference type="NCBI Taxonomy" id="634393"/>
    <lineage>
        <taxon>Bacteria</taxon>
        <taxon>Bacillati</taxon>
        <taxon>Actinomycetota</taxon>
        <taxon>Actinomycetes</taxon>
        <taxon>Micromonosporales</taxon>
        <taxon>Micromonosporaceae</taxon>
        <taxon>Dactylosporangium</taxon>
    </lineage>
</organism>
<proteinExistence type="predicted"/>
<keyword evidence="3" id="KW-0675">Receptor</keyword>
<accession>A0ABN1ZJJ0</accession>
<name>A0ABN1ZJJ0_9ACTN</name>
<protein>
    <submittedName>
        <fullName evidence="3">Toll/interleukin-1 receptor domain-containing protein</fullName>
    </submittedName>
</protein>
<dbReference type="Gene3D" id="3.40.50.10140">
    <property type="entry name" value="Toll/interleukin-1 receptor homology (TIR) domain"/>
    <property type="match status" value="1"/>
</dbReference>
<dbReference type="InterPro" id="IPR035897">
    <property type="entry name" value="Toll_tir_struct_dom_sf"/>
</dbReference>
<evidence type="ECO:0000256" key="1">
    <source>
        <dbReference type="SAM" id="MobiDB-lite"/>
    </source>
</evidence>
<dbReference type="SUPFAM" id="SSF52200">
    <property type="entry name" value="Toll/Interleukin receptor TIR domain"/>
    <property type="match status" value="1"/>
</dbReference>
<dbReference type="PROSITE" id="PS50104">
    <property type="entry name" value="TIR"/>
    <property type="match status" value="1"/>
</dbReference>
<feature type="domain" description="TIR" evidence="2">
    <location>
        <begin position="9"/>
        <end position="160"/>
    </location>
</feature>
<evidence type="ECO:0000313" key="4">
    <source>
        <dbReference type="Proteomes" id="UP001501470"/>
    </source>
</evidence>
<dbReference type="Pfam" id="PF13676">
    <property type="entry name" value="TIR_2"/>
    <property type="match status" value="1"/>
</dbReference>
<evidence type="ECO:0000313" key="3">
    <source>
        <dbReference type="EMBL" id="GAA1500067.1"/>
    </source>
</evidence>